<dbReference type="SUPFAM" id="SSF109604">
    <property type="entry name" value="HD-domain/PDEase-like"/>
    <property type="match status" value="1"/>
</dbReference>
<comment type="caution">
    <text evidence="2">The sequence shown here is derived from an EMBL/GenBank/DDBJ whole genome shotgun (WGS) entry which is preliminary data.</text>
</comment>
<dbReference type="PANTHER" id="PTHR33525">
    <property type="match status" value="1"/>
</dbReference>
<dbReference type="EMBL" id="BMYR01000012">
    <property type="protein sequence ID" value="GGW70383.1"/>
    <property type="molecule type" value="Genomic_DNA"/>
</dbReference>
<proteinExistence type="predicted"/>
<keyword evidence="3" id="KW-1185">Reference proteome</keyword>
<accession>A0ABQ2WTT1</accession>
<dbReference type="PROSITE" id="PS51833">
    <property type="entry name" value="HDOD"/>
    <property type="match status" value="1"/>
</dbReference>
<gene>
    <name evidence="2" type="ORF">GCM10008111_28190</name>
</gene>
<dbReference type="RefSeq" id="WP_189483872.1">
    <property type="nucleotide sequence ID" value="NZ_BMYR01000012.1"/>
</dbReference>
<organism evidence="2 3">
    <name type="scientific">Alishewanella tabrizica</name>
    <dbReference type="NCBI Taxonomy" id="671278"/>
    <lineage>
        <taxon>Bacteria</taxon>
        <taxon>Pseudomonadati</taxon>
        <taxon>Pseudomonadota</taxon>
        <taxon>Gammaproteobacteria</taxon>
        <taxon>Alteromonadales</taxon>
        <taxon>Alteromonadaceae</taxon>
        <taxon>Alishewanella</taxon>
    </lineage>
</organism>
<name>A0ABQ2WTT1_9ALTE</name>
<dbReference type="Proteomes" id="UP000634667">
    <property type="component" value="Unassembled WGS sequence"/>
</dbReference>
<reference evidence="3" key="1">
    <citation type="journal article" date="2019" name="Int. J. Syst. Evol. Microbiol.">
        <title>The Global Catalogue of Microorganisms (GCM) 10K type strain sequencing project: providing services to taxonomists for standard genome sequencing and annotation.</title>
        <authorList>
            <consortium name="The Broad Institute Genomics Platform"/>
            <consortium name="The Broad Institute Genome Sequencing Center for Infectious Disease"/>
            <person name="Wu L."/>
            <person name="Ma J."/>
        </authorList>
    </citation>
    <scope>NUCLEOTIDE SEQUENCE [LARGE SCALE GENOMIC DNA]</scope>
    <source>
        <strain evidence="3">KCTC 23723</strain>
    </source>
</reference>
<dbReference type="Gene3D" id="1.10.3210.10">
    <property type="entry name" value="Hypothetical protein af1432"/>
    <property type="match status" value="1"/>
</dbReference>
<evidence type="ECO:0000259" key="1">
    <source>
        <dbReference type="PROSITE" id="PS51833"/>
    </source>
</evidence>
<dbReference type="PANTHER" id="PTHR33525:SF6">
    <property type="entry name" value="HDOD DOMAIN-CONTAINING PROTEIN"/>
    <property type="match status" value="1"/>
</dbReference>
<evidence type="ECO:0000313" key="3">
    <source>
        <dbReference type="Proteomes" id="UP000634667"/>
    </source>
</evidence>
<evidence type="ECO:0000313" key="2">
    <source>
        <dbReference type="EMBL" id="GGW70383.1"/>
    </source>
</evidence>
<dbReference type="InterPro" id="IPR052340">
    <property type="entry name" value="RNase_Y/CdgJ"/>
</dbReference>
<dbReference type="Pfam" id="PF08668">
    <property type="entry name" value="HDOD"/>
    <property type="match status" value="1"/>
</dbReference>
<dbReference type="InterPro" id="IPR013976">
    <property type="entry name" value="HDOD"/>
</dbReference>
<protein>
    <submittedName>
        <fullName evidence="2">HDOD domain-containing protein</fullName>
    </submittedName>
</protein>
<feature type="domain" description="HDOD" evidence="1">
    <location>
        <begin position="19"/>
        <end position="214"/>
    </location>
</feature>
<sequence length="290" mass="32699">MVKAINMALIEHALQGFTIPPQPQVLRHIQQQLNSAEPDLNRIASLIALDIGTAGFTLKVVNSAFFGLRNKITSVEQACRYLGLNRVVSLARSVLLRFTLEDGREDSFSKKLWTNALHTANLAMTLAKQLNFDQQFQDDCYSLGLFRNAGMALISQQSNQYPAIMQRGLLEQHSAGAIEEPLFHTSHEVLGYLVAESWGLTDTLCNVIAYHHSPTLLLATDNIDEHQRFAVLKIAEYLSGESRQLFGINVDPEWQQHQMSILEVLELEPLQLPELAELMHRHDLRTIYSV</sequence>